<dbReference type="RefSeq" id="WP_104978644.1">
    <property type="nucleotide sequence ID" value="NZ_CP012673.1"/>
</dbReference>
<organism evidence="3 4">
    <name type="scientific">Sorangium cellulosum</name>
    <name type="common">Polyangium cellulosum</name>
    <dbReference type="NCBI Taxonomy" id="56"/>
    <lineage>
        <taxon>Bacteria</taxon>
        <taxon>Pseudomonadati</taxon>
        <taxon>Myxococcota</taxon>
        <taxon>Polyangia</taxon>
        <taxon>Polyangiales</taxon>
        <taxon>Polyangiaceae</taxon>
        <taxon>Sorangium</taxon>
    </lineage>
</organism>
<proteinExistence type="predicted"/>
<dbReference type="PANTHER" id="PTHR48050:SF13">
    <property type="entry name" value="STEROL 3-BETA-GLUCOSYLTRANSFERASE UGT80A2"/>
    <property type="match status" value="1"/>
</dbReference>
<dbReference type="CDD" id="cd03784">
    <property type="entry name" value="GT1_Gtf-like"/>
    <property type="match status" value="1"/>
</dbReference>
<accession>A0A2L0ENP3</accession>
<name>A0A2L0ENP3_SORCE</name>
<gene>
    <name evidence="3" type="ORF">SOCE26_023250</name>
</gene>
<dbReference type="OrthoDB" id="9805366at2"/>
<dbReference type="Gene3D" id="3.40.50.2000">
    <property type="entry name" value="Glycogen Phosphorylase B"/>
    <property type="match status" value="2"/>
</dbReference>
<keyword evidence="3" id="KW-0808">Transferase</keyword>
<dbReference type="EMBL" id="CP012673">
    <property type="protein sequence ID" value="AUX40923.1"/>
    <property type="molecule type" value="Genomic_DNA"/>
</dbReference>
<reference evidence="3 4" key="1">
    <citation type="submission" date="2015-09" db="EMBL/GenBank/DDBJ databases">
        <title>Sorangium comparison.</title>
        <authorList>
            <person name="Zaburannyi N."/>
            <person name="Bunk B."/>
            <person name="Overmann J."/>
            <person name="Mueller R."/>
        </authorList>
    </citation>
    <scope>NUCLEOTIDE SEQUENCE [LARGE SCALE GENOMIC DNA]</scope>
    <source>
        <strain evidence="3 4">So ce26</strain>
    </source>
</reference>
<dbReference type="SUPFAM" id="SSF53756">
    <property type="entry name" value="UDP-Glycosyltransferase/glycogen phosphorylase"/>
    <property type="match status" value="1"/>
</dbReference>
<dbReference type="InterPro" id="IPR004276">
    <property type="entry name" value="GlycoTrans_28_N"/>
</dbReference>
<feature type="domain" description="Erythromycin biosynthesis protein CIII-like C-terminal" evidence="2">
    <location>
        <begin position="299"/>
        <end position="401"/>
    </location>
</feature>
<evidence type="ECO:0000259" key="1">
    <source>
        <dbReference type="Pfam" id="PF03033"/>
    </source>
</evidence>
<dbReference type="InterPro" id="IPR050426">
    <property type="entry name" value="Glycosyltransferase_28"/>
</dbReference>
<feature type="domain" description="Glycosyltransferase family 28 N-terminal" evidence="1">
    <location>
        <begin position="5"/>
        <end position="56"/>
    </location>
</feature>
<dbReference type="FunFam" id="3.40.50.2000:FF:000009">
    <property type="entry name" value="Sterol 3-beta-glucosyltransferase UGT80A2"/>
    <property type="match status" value="1"/>
</dbReference>
<dbReference type="Pfam" id="PF03033">
    <property type="entry name" value="Glyco_transf_28"/>
    <property type="match status" value="1"/>
</dbReference>
<protein>
    <submittedName>
        <fullName evidence="3">Glycosyl transferase</fullName>
        <ecNumber evidence="3">2.4.1.-</ecNumber>
    </submittedName>
</protein>
<dbReference type="AlphaFoldDB" id="A0A2L0ENP3"/>
<dbReference type="Proteomes" id="UP000238348">
    <property type="component" value="Chromosome"/>
</dbReference>
<evidence type="ECO:0000313" key="3">
    <source>
        <dbReference type="EMBL" id="AUX40923.1"/>
    </source>
</evidence>
<evidence type="ECO:0000259" key="2">
    <source>
        <dbReference type="Pfam" id="PF06722"/>
    </source>
</evidence>
<sequence length="426" mass="45500">MKTTVLALGSRGDVQPAIALGKALAGRGHDVRVLAGKSFAPWIAEHGLTAIPASVDSVDIMESDLGKQWVSRGTNPLVQSRVLQRIIGRFGAAMVDDALRACEGAELILSSFTSDTYAASIAEASGATQVSMPLQPSILATRHGPTALAAPVPRRDSVLNLLFGKLFVEPTVWRWYGGVTNDVRRRLGLAPQRRRAYMAALRRTLVVHGYSAHVVPHPGDWPPTFHTTGYWFLDEGQGGYRPPEALERFLAAGEPPIAVGFGSMTSHDAAATTRILVDAVARSGRRAVLLSGWAALGDTALPNTILRIDAAPHDWLYPRVAAAVIHGGAGTVAACLRAGRPPVVVPHLADQLFWGRRVEELGVGPRAIPRPRLTTEALAAAIEAATTDAGMRQRAEELGRKIRAEDGVGAAIAHIERRLDAHARAR</sequence>
<evidence type="ECO:0000313" key="4">
    <source>
        <dbReference type="Proteomes" id="UP000238348"/>
    </source>
</evidence>
<dbReference type="InterPro" id="IPR002213">
    <property type="entry name" value="UDP_glucos_trans"/>
</dbReference>
<dbReference type="GO" id="GO:0005975">
    <property type="term" value="P:carbohydrate metabolic process"/>
    <property type="evidence" value="ECO:0007669"/>
    <property type="project" value="InterPro"/>
</dbReference>
<dbReference type="GO" id="GO:0033072">
    <property type="term" value="P:vancomycin biosynthetic process"/>
    <property type="evidence" value="ECO:0007669"/>
    <property type="project" value="UniProtKB-ARBA"/>
</dbReference>
<dbReference type="InterPro" id="IPR010610">
    <property type="entry name" value="EryCIII-like_C"/>
</dbReference>
<keyword evidence="3" id="KW-0328">Glycosyltransferase</keyword>
<dbReference type="EC" id="2.4.1.-" evidence="3"/>
<dbReference type="Pfam" id="PF06722">
    <property type="entry name" value="EryCIII-like_C"/>
    <property type="match status" value="1"/>
</dbReference>
<dbReference type="PANTHER" id="PTHR48050">
    <property type="entry name" value="STEROL 3-BETA-GLUCOSYLTRANSFERASE"/>
    <property type="match status" value="1"/>
</dbReference>
<dbReference type="GO" id="GO:0008194">
    <property type="term" value="F:UDP-glycosyltransferase activity"/>
    <property type="evidence" value="ECO:0007669"/>
    <property type="project" value="InterPro"/>
</dbReference>
<dbReference type="GO" id="GO:0016758">
    <property type="term" value="F:hexosyltransferase activity"/>
    <property type="evidence" value="ECO:0007669"/>
    <property type="project" value="InterPro"/>
</dbReference>